<dbReference type="EMBL" id="JAUEPN010000004">
    <property type="protein sequence ID" value="KAK3296515.1"/>
    <property type="molecule type" value="Genomic_DNA"/>
</dbReference>
<sequence>MSWPSWASSNTPNGNPSEGEEAQDLIDLRQVTLFDAIDKLGRLALASDIEYPQLVVVGDQSCGKSSVLEAIGRFRFPVSDLLCTRFPTKLILRRSAQEHERVFIEPGTSRTANDRFILQQFGGLVTESAVLSEWIRRATVVLGVSPATDGDTGLRVAGSAPRQFTDDVLVIEKHGPGLPMVNLVDLPGVFRATDMDGQDETSREMVFEMVQDYVRSQQNFILLVISARNTVYNHSGLGMVQRIAQEDASLMDRVVGVITNPDHSLSVRETLGLLLGRHSSDILGCKWHLVKNQDQTQRSKETLVQRDRREAQFFATSDMWGEVPGDQKGIAALNATLREAFREHTLTTLPRLISEIRAKISSIDRRLSDVGSSRSTDKGRRRLLVSIASKFRALADKACSGVYEDGHCKELHEVGVTCQECEPFFRKAQDMKLRANIRALNKSFSSAMLAYGKTTEVLSSPKTEPARGGPAVPADLANPTDSRTAFPPATTTSKYYTHTKPEPVVLVAFEDWVDALIPKWSAKEPTGEASEAAYHQLFMDESKNWPEIAGRHLEAVWESVLRFVDLALAAACPYPDLRDALEKRLVNTGLRTLKKKSHRTLNDLLHCHRHGGTGFYDAIIDARAARRKPEKGNPVFDGLPDMIGDAVFQHLSGVSSPLSPVILSPVRSLVSQAVRGAIQTTFGDNSATDTDASSIVDPASEVPKRASTTAGRVIQHVEENYETSLVSFVGYVNALVVESGILRELPTAIFTPDIVMLESDNMINDIAGEKDTDAKRRERDERDLEELQAVMDVLENHMSRRNHNSVQV</sequence>
<feature type="region of interest" description="Disordered" evidence="3">
    <location>
        <begin position="459"/>
        <end position="489"/>
    </location>
</feature>
<keyword evidence="5" id="KW-0378">Hydrolase</keyword>
<dbReference type="SMART" id="SM00053">
    <property type="entry name" value="DYNc"/>
    <property type="match status" value="1"/>
</dbReference>
<dbReference type="GO" id="GO:0006897">
    <property type="term" value="P:endocytosis"/>
    <property type="evidence" value="ECO:0007669"/>
    <property type="project" value="TreeGrafter"/>
</dbReference>
<keyword evidence="2" id="KW-0342">GTP-binding</keyword>
<dbReference type="GO" id="GO:0008017">
    <property type="term" value="F:microtubule binding"/>
    <property type="evidence" value="ECO:0007669"/>
    <property type="project" value="TreeGrafter"/>
</dbReference>
<keyword evidence="1" id="KW-0547">Nucleotide-binding</keyword>
<dbReference type="GO" id="GO:0005739">
    <property type="term" value="C:mitochondrion"/>
    <property type="evidence" value="ECO:0007669"/>
    <property type="project" value="TreeGrafter"/>
</dbReference>
<name>A0AAE0HHE3_9PEZI</name>
<dbReference type="GO" id="GO:0000266">
    <property type="term" value="P:mitochondrial fission"/>
    <property type="evidence" value="ECO:0007669"/>
    <property type="project" value="TreeGrafter"/>
</dbReference>
<dbReference type="CDD" id="cd08771">
    <property type="entry name" value="DLP_1"/>
    <property type="match status" value="1"/>
</dbReference>
<feature type="domain" description="GED" evidence="4">
    <location>
        <begin position="710"/>
        <end position="802"/>
    </location>
</feature>
<dbReference type="Gene3D" id="3.40.50.300">
    <property type="entry name" value="P-loop containing nucleotide triphosphate hydrolases"/>
    <property type="match status" value="1"/>
</dbReference>
<dbReference type="GO" id="GO:0048312">
    <property type="term" value="P:intracellular distribution of mitochondria"/>
    <property type="evidence" value="ECO:0007669"/>
    <property type="project" value="TreeGrafter"/>
</dbReference>
<gene>
    <name evidence="5" type="ORF">B0H64DRAFT_461817</name>
</gene>
<dbReference type="Proteomes" id="UP001278766">
    <property type="component" value="Unassembled WGS sequence"/>
</dbReference>
<proteinExistence type="predicted"/>
<evidence type="ECO:0000256" key="1">
    <source>
        <dbReference type="ARBA" id="ARBA00022741"/>
    </source>
</evidence>
<dbReference type="GO" id="GO:0005874">
    <property type="term" value="C:microtubule"/>
    <property type="evidence" value="ECO:0007669"/>
    <property type="project" value="TreeGrafter"/>
</dbReference>
<keyword evidence="6" id="KW-1185">Reference proteome</keyword>
<dbReference type="InterPro" id="IPR001401">
    <property type="entry name" value="Dynamin_GTPase"/>
</dbReference>
<evidence type="ECO:0000313" key="5">
    <source>
        <dbReference type="EMBL" id="KAK3296515.1"/>
    </source>
</evidence>
<dbReference type="AlphaFoldDB" id="A0AAE0HHE3"/>
<feature type="compositionally biased region" description="Polar residues" evidence="3">
    <location>
        <begin position="479"/>
        <end position="489"/>
    </location>
</feature>
<dbReference type="GO" id="GO:0016020">
    <property type="term" value="C:membrane"/>
    <property type="evidence" value="ECO:0007669"/>
    <property type="project" value="TreeGrafter"/>
</dbReference>
<evidence type="ECO:0000256" key="3">
    <source>
        <dbReference type="SAM" id="MobiDB-lite"/>
    </source>
</evidence>
<protein>
    <submittedName>
        <fullName evidence="5">P-loop containing nucleoside triphosphate hydrolase protein</fullName>
    </submittedName>
</protein>
<accession>A0AAE0HHE3</accession>
<dbReference type="InterPro" id="IPR020850">
    <property type="entry name" value="GED_dom"/>
</dbReference>
<dbReference type="InterPro" id="IPR000375">
    <property type="entry name" value="Dynamin_stalk"/>
</dbReference>
<dbReference type="SUPFAM" id="SSF52540">
    <property type="entry name" value="P-loop containing nucleoside triphosphate hydrolases"/>
    <property type="match status" value="1"/>
</dbReference>
<comment type="caution">
    <text evidence="5">The sequence shown here is derived from an EMBL/GenBank/DDBJ whole genome shotgun (WGS) entry which is preliminary data.</text>
</comment>
<dbReference type="GO" id="GO:0016559">
    <property type="term" value="P:peroxisome fission"/>
    <property type="evidence" value="ECO:0007669"/>
    <property type="project" value="TreeGrafter"/>
</dbReference>
<evidence type="ECO:0000256" key="2">
    <source>
        <dbReference type="ARBA" id="ARBA00023134"/>
    </source>
</evidence>
<evidence type="ECO:0000313" key="6">
    <source>
        <dbReference type="Proteomes" id="UP001278766"/>
    </source>
</evidence>
<feature type="region of interest" description="Disordered" evidence="3">
    <location>
        <begin position="1"/>
        <end position="20"/>
    </location>
</feature>
<dbReference type="PROSITE" id="PS51388">
    <property type="entry name" value="GED"/>
    <property type="match status" value="1"/>
</dbReference>
<reference evidence="5" key="1">
    <citation type="journal article" date="2023" name="Mol. Phylogenet. Evol.">
        <title>Genome-scale phylogeny and comparative genomics of the fungal order Sordariales.</title>
        <authorList>
            <person name="Hensen N."/>
            <person name="Bonometti L."/>
            <person name="Westerberg I."/>
            <person name="Brannstrom I.O."/>
            <person name="Guillou S."/>
            <person name="Cros-Aarteil S."/>
            <person name="Calhoun S."/>
            <person name="Haridas S."/>
            <person name="Kuo A."/>
            <person name="Mondo S."/>
            <person name="Pangilinan J."/>
            <person name="Riley R."/>
            <person name="LaButti K."/>
            <person name="Andreopoulos B."/>
            <person name="Lipzen A."/>
            <person name="Chen C."/>
            <person name="Yan M."/>
            <person name="Daum C."/>
            <person name="Ng V."/>
            <person name="Clum A."/>
            <person name="Steindorff A."/>
            <person name="Ohm R.A."/>
            <person name="Martin F."/>
            <person name="Silar P."/>
            <person name="Natvig D.O."/>
            <person name="Lalanne C."/>
            <person name="Gautier V."/>
            <person name="Ament-Velasquez S.L."/>
            <person name="Kruys A."/>
            <person name="Hutchinson M.I."/>
            <person name="Powell A.J."/>
            <person name="Barry K."/>
            <person name="Miller A.N."/>
            <person name="Grigoriev I.V."/>
            <person name="Debuchy R."/>
            <person name="Gladieux P."/>
            <person name="Hiltunen Thoren M."/>
            <person name="Johannesson H."/>
        </authorList>
    </citation>
    <scope>NUCLEOTIDE SEQUENCE</scope>
    <source>
        <strain evidence="5">CBS 168.71</strain>
    </source>
</reference>
<dbReference type="InterPro" id="IPR022812">
    <property type="entry name" value="Dynamin"/>
</dbReference>
<dbReference type="PANTHER" id="PTHR11566:SF21">
    <property type="entry name" value="DYNAMIN RELATED PROTEIN 1, ISOFORM A"/>
    <property type="match status" value="1"/>
</dbReference>
<dbReference type="Pfam" id="PF01031">
    <property type="entry name" value="Dynamin_M"/>
    <property type="match status" value="1"/>
</dbReference>
<dbReference type="Pfam" id="PF00350">
    <property type="entry name" value="Dynamin_N"/>
    <property type="match status" value="1"/>
</dbReference>
<evidence type="ECO:0000259" key="4">
    <source>
        <dbReference type="PROSITE" id="PS51388"/>
    </source>
</evidence>
<reference evidence="5" key="2">
    <citation type="submission" date="2023-06" db="EMBL/GenBank/DDBJ databases">
        <authorList>
            <consortium name="Lawrence Berkeley National Laboratory"/>
            <person name="Haridas S."/>
            <person name="Hensen N."/>
            <person name="Bonometti L."/>
            <person name="Westerberg I."/>
            <person name="Brannstrom I.O."/>
            <person name="Guillou S."/>
            <person name="Cros-Aarteil S."/>
            <person name="Calhoun S."/>
            <person name="Kuo A."/>
            <person name="Mondo S."/>
            <person name="Pangilinan J."/>
            <person name="Riley R."/>
            <person name="Labutti K."/>
            <person name="Andreopoulos B."/>
            <person name="Lipzen A."/>
            <person name="Chen C."/>
            <person name="Yanf M."/>
            <person name="Daum C."/>
            <person name="Ng V."/>
            <person name="Clum A."/>
            <person name="Steindorff A."/>
            <person name="Ohm R."/>
            <person name="Martin F."/>
            <person name="Silar P."/>
            <person name="Natvig D."/>
            <person name="Lalanne C."/>
            <person name="Gautier V."/>
            <person name="Ament-Velasquez S.L."/>
            <person name="Kruys A."/>
            <person name="Hutchinson M.I."/>
            <person name="Powell A.J."/>
            <person name="Barry K."/>
            <person name="Miller A.N."/>
            <person name="Grigoriev I.V."/>
            <person name="Debuchy R."/>
            <person name="Gladieux P."/>
            <person name="Thoren M.H."/>
            <person name="Johannesson H."/>
        </authorList>
    </citation>
    <scope>NUCLEOTIDE SEQUENCE</scope>
    <source>
        <strain evidence="5">CBS 168.71</strain>
    </source>
</reference>
<dbReference type="InterPro" id="IPR045063">
    <property type="entry name" value="Dynamin_N"/>
</dbReference>
<dbReference type="GeneID" id="87844469"/>
<organism evidence="5 6">
    <name type="scientific">Chaetomium fimeti</name>
    <dbReference type="NCBI Taxonomy" id="1854472"/>
    <lineage>
        <taxon>Eukaryota</taxon>
        <taxon>Fungi</taxon>
        <taxon>Dikarya</taxon>
        <taxon>Ascomycota</taxon>
        <taxon>Pezizomycotina</taxon>
        <taxon>Sordariomycetes</taxon>
        <taxon>Sordariomycetidae</taxon>
        <taxon>Sordariales</taxon>
        <taxon>Chaetomiaceae</taxon>
        <taxon>Chaetomium</taxon>
    </lineage>
</organism>
<dbReference type="GO" id="GO:0005525">
    <property type="term" value="F:GTP binding"/>
    <property type="evidence" value="ECO:0007669"/>
    <property type="project" value="InterPro"/>
</dbReference>
<dbReference type="GO" id="GO:0003924">
    <property type="term" value="F:GTPase activity"/>
    <property type="evidence" value="ECO:0007669"/>
    <property type="project" value="InterPro"/>
</dbReference>
<dbReference type="PRINTS" id="PR00195">
    <property type="entry name" value="DYNAMIN"/>
</dbReference>
<dbReference type="InterPro" id="IPR027417">
    <property type="entry name" value="P-loop_NTPase"/>
</dbReference>
<dbReference type="RefSeq" id="XP_062660029.1">
    <property type="nucleotide sequence ID" value="XM_062807521.1"/>
</dbReference>
<dbReference type="PANTHER" id="PTHR11566">
    <property type="entry name" value="DYNAMIN"/>
    <property type="match status" value="1"/>
</dbReference>
<feature type="compositionally biased region" description="Polar residues" evidence="3">
    <location>
        <begin position="1"/>
        <end position="16"/>
    </location>
</feature>